<evidence type="ECO:0000313" key="4">
    <source>
        <dbReference type="EMBL" id="PIL35600.1"/>
    </source>
</evidence>
<sequence>MNIQLEDIPKNAQKWEVKEALSQLLHYHPDFRDPSARDTRLLNFEVSLEPSHNGLASNGKGTLTLPHKTIGDKFLHWARRNAVYVNRRKLWVCSSNVPVKRGLVEALNRTPYLDPKEQAERQEKLEQIRQIRIVLEAVQFGVYYHRPEDPATANRYFSIEFDIYREDTISGELLFDYNRKLFRVEMGNCVTEDTVDHVVIDLNNIKKSAYGYTPDGQFYVCFEFWQPPRLERQARLRAYTGDRRQDARDFRERLPHLGGEHEVIAPFAYQLRLVLTDSRARRDVKRLCLEAGIPTPSKVQINVDRKGFFCPDKLKTARQLFLSYDWPVRFQLEALLRSGLAHTDDVLGLCDDVSELVRTQDIEFTADFLRRFGADRLRSKGNGETVLECFKAALKEELADPEAPDEGDSPRTRGSVQCAHAIVTPTRVLLQGPYDTQSNRVIRKYYEYREYFIRVEFREETGLSFRWPLEVNGRSLIEQRFGKILKEGLVVAGRTFRFLGYSTSGLREHTVWFMSDFEHPEEGMVTPDKIRSGLGDFRSCINHPSKYAARIAQAFSGTDPSYKIRIGQWTEGVVDLGNSPYEFTDGQGTVSVELRDRIWDVLCEAWPDKRRLKLKPSAFQIRFLGCKGIVVVDERLEGIHMKLRNSMRKFAVDNATEAEIEIAKAFIKPGPARLCRPLISVLEDLGVFPEAFLVLQERAITSASTARDTIRDSIGLLHQHDLGNVYGLGWILKHLQDAGMGMSKEKSPSPPKYIMNNGFIHQLIKFARTHVLSEIKHDARIAIPDAFQLVGCVDEGPAYIAEGHDPEDVLCLKEGEIFACVQQPDTDEPIYIRGLVSISRSPHIHPGDGKRSLASMLAGGDVDGDEFLVIKDETLLPNTVAEPASYVGVKPKLLDRESTIDDICNFFMEYMQSDVVGLVADLHLTIADQSRHGTFDRDCMTLAGLCSQAVDYPKNGMPVNLDNLPHTIIHAKPDWKKPEDGDYRPADFYESDRALGKLFRKIQIQPITPPSSSYPNGAPLDPAQERPLTDNISKALRPAVEKHLGRFTNPFPAVKGIEPLFRHYARELGYICLTHAPSENTDVRLCEEEVALGAILAKCSQRRWKKDRMHRMREHAAQLVRDRQRALGAPLHRGKDGEGPPEEELHRALERAWAAWDFGMRYRTAFGAQSFALIALGVVCDMLEKLEKKGKAEGSTYASGGNSESGTSNEDWADLNSV</sequence>
<keyword evidence="1" id="KW-0808">Transferase</keyword>
<evidence type="ECO:0000256" key="1">
    <source>
        <dbReference type="RuleBase" id="RU363098"/>
    </source>
</evidence>
<name>A0A2G8SPC2_9APHY</name>
<reference evidence="4 5" key="1">
    <citation type="journal article" date="2015" name="Sci. Rep.">
        <title>Chromosome-level genome map provides insights into diverse defense mechanisms in the medicinal fungus Ganoderma sinense.</title>
        <authorList>
            <person name="Zhu Y."/>
            <person name="Xu J."/>
            <person name="Sun C."/>
            <person name="Zhou S."/>
            <person name="Xu H."/>
            <person name="Nelson D.R."/>
            <person name="Qian J."/>
            <person name="Song J."/>
            <person name="Luo H."/>
            <person name="Xiang L."/>
            <person name="Li Y."/>
            <person name="Xu Z."/>
            <person name="Ji A."/>
            <person name="Wang L."/>
            <person name="Lu S."/>
            <person name="Hayward A."/>
            <person name="Sun W."/>
            <person name="Li X."/>
            <person name="Schwartz D.C."/>
            <person name="Wang Y."/>
            <person name="Chen S."/>
        </authorList>
    </citation>
    <scope>NUCLEOTIDE SEQUENCE [LARGE SCALE GENOMIC DNA]</scope>
    <source>
        <strain evidence="4 5">ZZ0214-1</strain>
    </source>
</reference>
<keyword evidence="1 4" id="KW-0696">RNA-directed RNA polymerase</keyword>
<comment type="catalytic activity">
    <reaction evidence="1">
        <text>RNA(n) + a ribonucleoside 5'-triphosphate = RNA(n+1) + diphosphate</text>
        <dbReference type="Rhea" id="RHEA:21248"/>
        <dbReference type="Rhea" id="RHEA-COMP:14527"/>
        <dbReference type="Rhea" id="RHEA-COMP:17342"/>
        <dbReference type="ChEBI" id="CHEBI:33019"/>
        <dbReference type="ChEBI" id="CHEBI:61557"/>
        <dbReference type="ChEBI" id="CHEBI:140395"/>
        <dbReference type="EC" id="2.7.7.48"/>
    </reaction>
</comment>
<dbReference type="OrthoDB" id="6513042at2759"/>
<dbReference type="STRING" id="1077348.A0A2G8SPC2"/>
<keyword evidence="5" id="KW-1185">Reference proteome</keyword>
<dbReference type="GO" id="GO:0003968">
    <property type="term" value="F:RNA-directed RNA polymerase activity"/>
    <property type="evidence" value="ECO:0007669"/>
    <property type="project" value="UniProtKB-KW"/>
</dbReference>
<feature type="compositionally biased region" description="Low complexity" evidence="2">
    <location>
        <begin position="1199"/>
        <end position="1210"/>
    </location>
</feature>
<dbReference type="InterPro" id="IPR057596">
    <property type="entry name" value="RDRP_core"/>
</dbReference>
<keyword evidence="1" id="KW-0694">RNA-binding</keyword>
<dbReference type="AlphaFoldDB" id="A0A2G8SPC2"/>
<dbReference type="GO" id="GO:0031380">
    <property type="term" value="C:nuclear RNA-directed RNA polymerase complex"/>
    <property type="evidence" value="ECO:0007669"/>
    <property type="project" value="TreeGrafter"/>
</dbReference>
<dbReference type="PANTHER" id="PTHR23079:SF55">
    <property type="entry name" value="RNA-DIRECTED RNA POLYMERASE"/>
    <property type="match status" value="1"/>
</dbReference>
<dbReference type="Pfam" id="PF05183">
    <property type="entry name" value="RdRP"/>
    <property type="match status" value="2"/>
</dbReference>
<proteinExistence type="inferred from homology"/>
<feature type="domain" description="RDRP core" evidence="3">
    <location>
        <begin position="423"/>
        <end position="848"/>
    </location>
</feature>
<evidence type="ECO:0000256" key="2">
    <source>
        <dbReference type="SAM" id="MobiDB-lite"/>
    </source>
</evidence>
<feature type="region of interest" description="Disordered" evidence="2">
    <location>
        <begin position="1190"/>
        <end position="1218"/>
    </location>
</feature>
<gene>
    <name evidence="4" type="ORF">GSI_02328</name>
</gene>
<dbReference type="PANTHER" id="PTHR23079">
    <property type="entry name" value="RNA-DEPENDENT RNA POLYMERASE"/>
    <property type="match status" value="1"/>
</dbReference>
<comment type="caution">
    <text evidence="4">The sequence shown here is derived from an EMBL/GenBank/DDBJ whole genome shotgun (WGS) entry which is preliminary data.</text>
</comment>
<accession>A0A2G8SPC2</accession>
<organism evidence="4 5">
    <name type="scientific">Ganoderma sinense ZZ0214-1</name>
    <dbReference type="NCBI Taxonomy" id="1077348"/>
    <lineage>
        <taxon>Eukaryota</taxon>
        <taxon>Fungi</taxon>
        <taxon>Dikarya</taxon>
        <taxon>Basidiomycota</taxon>
        <taxon>Agaricomycotina</taxon>
        <taxon>Agaricomycetes</taxon>
        <taxon>Polyporales</taxon>
        <taxon>Polyporaceae</taxon>
        <taxon>Ganoderma</taxon>
    </lineage>
</organism>
<dbReference type="GO" id="GO:0030422">
    <property type="term" value="P:siRNA processing"/>
    <property type="evidence" value="ECO:0007669"/>
    <property type="project" value="TreeGrafter"/>
</dbReference>
<protein>
    <recommendedName>
        <fullName evidence="1">RNA-dependent RNA polymerase</fullName>
        <ecNumber evidence="1">2.7.7.48</ecNumber>
    </recommendedName>
</protein>
<dbReference type="GO" id="GO:0003723">
    <property type="term" value="F:RNA binding"/>
    <property type="evidence" value="ECO:0007669"/>
    <property type="project" value="UniProtKB-KW"/>
</dbReference>
<dbReference type="Proteomes" id="UP000230002">
    <property type="component" value="Unassembled WGS sequence"/>
</dbReference>
<dbReference type="InterPro" id="IPR007855">
    <property type="entry name" value="RDRP"/>
</dbReference>
<comment type="similarity">
    <text evidence="1">Belongs to the RdRP family.</text>
</comment>
<evidence type="ECO:0000313" key="5">
    <source>
        <dbReference type="Proteomes" id="UP000230002"/>
    </source>
</evidence>
<evidence type="ECO:0000259" key="3">
    <source>
        <dbReference type="Pfam" id="PF05183"/>
    </source>
</evidence>
<keyword evidence="1" id="KW-0548">Nucleotidyltransferase</keyword>
<dbReference type="EC" id="2.7.7.48" evidence="1"/>
<feature type="domain" description="RDRP core" evidence="3">
    <location>
        <begin position="849"/>
        <end position="1002"/>
    </location>
</feature>
<dbReference type="EMBL" id="AYKW01000003">
    <property type="protein sequence ID" value="PIL35600.1"/>
    <property type="molecule type" value="Genomic_DNA"/>
</dbReference>